<protein>
    <submittedName>
        <fullName evidence="1">Uncharacterized protein</fullName>
    </submittedName>
</protein>
<name>A0A1W6ZT15_9HYPH</name>
<accession>A0A1W6ZT15</accession>
<dbReference type="RefSeq" id="WP_086088898.1">
    <property type="nucleotide sequence ID" value="NZ_CP021112.1"/>
</dbReference>
<keyword evidence="2" id="KW-1185">Reference proteome</keyword>
<evidence type="ECO:0000313" key="1">
    <source>
        <dbReference type="EMBL" id="ARQ00500.1"/>
    </source>
</evidence>
<dbReference type="EMBL" id="CP021112">
    <property type="protein sequence ID" value="ARQ00500.1"/>
    <property type="molecule type" value="Genomic_DNA"/>
</dbReference>
<reference evidence="1" key="1">
    <citation type="submission" date="2017-05" db="EMBL/GenBank/DDBJ databases">
        <title>Full genome sequence of Pseudorhodoplanes sinuspersici.</title>
        <authorList>
            <person name="Dastgheib S.M.M."/>
            <person name="Shavandi M."/>
            <person name="Tirandaz H."/>
        </authorList>
    </citation>
    <scope>NUCLEOTIDE SEQUENCE [LARGE SCALE GENOMIC DNA]</scope>
    <source>
        <strain evidence="1">RIPI110</strain>
    </source>
</reference>
<dbReference type="AlphaFoldDB" id="A0A1W6ZT15"/>
<evidence type="ECO:0000313" key="2">
    <source>
        <dbReference type="Proteomes" id="UP000194137"/>
    </source>
</evidence>
<dbReference type="KEGG" id="psin:CAK95_16515"/>
<sequence>MMTLVSKIALVVAVAGVATAVSTADSLARGKKAAAPAPAACSPWTYKVAACTGNACSMQRCGLSGTWQPSIAWCWKPWCPA</sequence>
<proteinExistence type="predicted"/>
<organism evidence="1 2">
    <name type="scientific">Pseudorhodoplanes sinuspersici</name>
    <dbReference type="NCBI Taxonomy" id="1235591"/>
    <lineage>
        <taxon>Bacteria</taxon>
        <taxon>Pseudomonadati</taxon>
        <taxon>Pseudomonadota</taxon>
        <taxon>Alphaproteobacteria</taxon>
        <taxon>Hyphomicrobiales</taxon>
        <taxon>Pseudorhodoplanes</taxon>
    </lineage>
</organism>
<gene>
    <name evidence="1" type="ORF">CAK95_16515</name>
</gene>
<dbReference type="Proteomes" id="UP000194137">
    <property type="component" value="Chromosome"/>
</dbReference>